<comment type="similarity">
    <text evidence="5">Belongs to the ureidoglycolate lyase family.</text>
</comment>
<dbReference type="CDD" id="cd20298">
    <property type="entry name" value="cupin_UAH"/>
    <property type="match status" value="1"/>
</dbReference>
<evidence type="ECO:0000256" key="5">
    <source>
        <dbReference type="HAMAP-Rule" id="MF_00616"/>
    </source>
</evidence>
<dbReference type="EMBL" id="JACIIU010000003">
    <property type="protein sequence ID" value="MBB6260595.1"/>
    <property type="molecule type" value="Genomic_DNA"/>
</dbReference>
<dbReference type="PANTHER" id="PTHR21221:SF1">
    <property type="entry name" value="UREIDOGLYCOLATE LYASE"/>
    <property type="match status" value="1"/>
</dbReference>
<keyword evidence="3 5" id="KW-0456">Lyase</keyword>
<dbReference type="GO" id="GO:0006145">
    <property type="term" value="P:purine nucleobase catabolic process"/>
    <property type="evidence" value="ECO:0007669"/>
    <property type="project" value="UniProtKB-UniRule"/>
</dbReference>
<organism evidence="6 7">
    <name type="scientific">Paenochrobactrum gallinarii</name>
    <dbReference type="NCBI Taxonomy" id="643673"/>
    <lineage>
        <taxon>Bacteria</taxon>
        <taxon>Pseudomonadati</taxon>
        <taxon>Pseudomonadota</taxon>
        <taxon>Alphaproteobacteria</taxon>
        <taxon>Hyphomicrobiales</taxon>
        <taxon>Brucellaceae</taxon>
        <taxon>Paenochrobactrum</taxon>
    </lineage>
</organism>
<dbReference type="GO" id="GO:0000256">
    <property type="term" value="P:allantoin catabolic process"/>
    <property type="evidence" value="ECO:0007669"/>
    <property type="project" value="UniProtKB-UniRule"/>
</dbReference>
<dbReference type="InterPro" id="IPR024060">
    <property type="entry name" value="Ureidoglycolate_lyase_dom_sf"/>
</dbReference>
<evidence type="ECO:0000256" key="4">
    <source>
        <dbReference type="ARBA" id="ARBA00047684"/>
    </source>
</evidence>
<dbReference type="InterPro" id="IPR007247">
    <property type="entry name" value="Ureidogly_lyase"/>
</dbReference>
<dbReference type="EC" id="4.3.2.3" evidence="5"/>
<name>A0A841LR77_9HYPH</name>
<dbReference type="RefSeq" id="WP_184221117.1">
    <property type="nucleotide sequence ID" value="NZ_JACIIU010000003.1"/>
</dbReference>
<dbReference type="UniPathway" id="UPA00395"/>
<dbReference type="InterPro" id="IPR011051">
    <property type="entry name" value="RmlC_Cupin_sf"/>
</dbReference>
<dbReference type="PANTHER" id="PTHR21221">
    <property type="entry name" value="UREIDOGLYCOLATE HYDROLASE"/>
    <property type="match status" value="1"/>
</dbReference>
<comment type="catalytic activity">
    <reaction evidence="4 5">
        <text>(S)-ureidoglycolate = urea + glyoxylate</text>
        <dbReference type="Rhea" id="RHEA:11304"/>
        <dbReference type="ChEBI" id="CHEBI:16199"/>
        <dbReference type="ChEBI" id="CHEBI:36655"/>
        <dbReference type="ChEBI" id="CHEBI:57296"/>
        <dbReference type="EC" id="4.3.2.3"/>
    </reaction>
</comment>
<dbReference type="HAMAP" id="MF_00616">
    <property type="entry name" value="Ureidogly_lyase"/>
    <property type="match status" value="1"/>
</dbReference>
<dbReference type="GO" id="GO:0004848">
    <property type="term" value="F:ureidoglycolate hydrolase activity"/>
    <property type="evidence" value="ECO:0007669"/>
    <property type="project" value="InterPro"/>
</dbReference>
<dbReference type="Gene3D" id="2.60.120.480">
    <property type="entry name" value="Ureidoglycolate hydrolase"/>
    <property type="match status" value="1"/>
</dbReference>
<comment type="pathway">
    <text evidence="5">Nitrogen metabolism; (S)-allantoin degradation.</text>
</comment>
<dbReference type="PIRSF" id="PIRSF017306">
    <property type="entry name" value="Ureidogly_hydro"/>
    <property type="match status" value="1"/>
</dbReference>
<proteinExistence type="inferred from homology"/>
<dbReference type="Pfam" id="PF04115">
    <property type="entry name" value="Ureidogly_lyase"/>
    <property type="match status" value="1"/>
</dbReference>
<evidence type="ECO:0000256" key="1">
    <source>
        <dbReference type="ARBA" id="ARBA00011738"/>
    </source>
</evidence>
<reference evidence="6 7" key="1">
    <citation type="submission" date="2020-08" db="EMBL/GenBank/DDBJ databases">
        <title>Genomic Encyclopedia of Type Strains, Phase IV (KMG-IV): sequencing the most valuable type-strain genomes for metagenomic binning, comparative biology and taxonomic classification.</title>
        <authorList>
            <person name="Goeker M."/>
        </authorList>
    </citation>
    <scope>NUCLEOTIDE SEQUENCE [LARGE SCALE GENOMIC DNA]</scope>
    <source>
        <strain evidence="6 7">DSM 22336</strain>
    </source>
</reference>
<dbReference type="SUPFAM" id="SSF51182">
    <property type="entry name" value="RmlC-like cupins"/>
    <property type="match status" value="1"/>
</dbReference>
<accession>A0A841LR77</accession>
<gene>
    <name evidence="5" type="primary">allA</name>
    <name evidence="6" type="ORF">FHS77_001129</name>
</gene>
<comment type="function">
    <text evidence="5">Catalyzes the catabolism of the allantoin degradation intermediate (S)-ureidoglycolate, generating urea and glyoxylate. Involved in the utilization of allantoin as nitrogen source.</text>
</comment>
<dbReference type="Proteomes" id="UP000555393">
    <property type="component" value="Unassembled WGS sequence"/>
</dbReference>
<evidence type="ECO:0000313" key="7">
    <source>
        <dbReference type="Proteomes" id="UP000555393"/>
    </source>
</evidence>
<evidence type="ECO:0000256" key="3">
    <source>
        <dbReference type="ARBA" id="ARBA00023239"/>
    </source>
</evidence>
<sequence>MQNTIKISPLTAAAFAPFGDILCKTQAPSAYHINQGNCLRHHDLAKIEATGTNARVLINIFSAKPYSLPLLLNMVERHPYGSQAFMPLSPEPFLVIVAHDTGEGPARPQAFITQSGQGVNIHRNVWHGVLTPLNKPCDFLVVDRGGDENNLQEFFFPTPYLVE</sequence>
<evidence type="ECO:0000313" key="6">
    <source>
        <dbReference type="EMBL" id="MBB6260595.1"/>
    </source>
</evidence>
<dbReference type="AlphaFoldDB" id="A0A841LR77"/>
<dbReference type="NCBIfam" id="NF009932">
    <property type="entry name" value="PRK13395.1"/>
    <property type="match status" value="1"/>
</dbReference>
<comment type="cofactor">
    <cofactor evidence="5">
        <name>Ni(2+)</name>
        <dbReference type="ChEBI" id="CHEBI:49786"/>
    </cofactor>
</comment>
<keyword evidence="7" id="KW-1185">Reference proteome</keyword>
<dbReference type="InterPro" id="IPR023525">
    <property type="entry name" value="Ureidogly_lyase_bac"/>
</dbReference>
<dbReference type="GO" id="GO:0050385">
    <property type="term" value="F:ureidoglycolate lyase activity"/>
    <property type="evidence" value="ECO:0007669"/>
    <property type="project" value="UniProtKB-UniRule"/>
</dbReference>
<comment type="caution">
    <text evidence="6">The sequence shown here is derived from an EMBL/GenBank/DDBJ whole genome shotgun (WGS) entry which is preliminary data.</text>
</comment>
<keyword evidence="2 5" id="KW-0659">Purine metabolism</keyword>
<protein>
    <recommendedName>
        <fullName evidence="5">Ureidoglycolate lyase</fullName>
        <ecNumber evidence="5">4.3.2.3</ecNumber>
    </recommendedName>
    <alternativeName>
        <fullName evidence="5">Ureidoglycolatase</fullName>
    </alternativeName>
</protein>
<evidence type="ECO:0000256" key="2">
    <source>
        <dbReference type="ARBA" id="ARBA00022631"/>
    </source>
</evidence>
<dbReference type="InterPro" id="IPR047233">
    <property type="entry name" value="UAH_cupin"/>
</dbReference>
<comment type="subunit">
    <text evidence="1 5">Homodimer.</text>
</comment>